<dbReference type="OrthoDB" id="5572373at2"/>
<dbReference type="STRING" id="218821.SAMN05421837_109324"/>
<sequence length="108" mass="11988">MNLLASGERIRNAWRAFGATFGPPALSLAMYPADGGLLPWGFDDDLGHYFWRTRGGPSEWTVLVEESSQWWEFDGGFGEFWTGLTKGEISAPVIPEGFPGDDYVVERA</sequence>
<proteinExistence type="predicted"/>
<name>A0A1H5RF81_9PSEU</name>
<dbReference type="RefSeq" id="WP_086684405.1">
    <property type="nucleotide sequence ID" value="NZ_FNUJ01000009.1"/>
</dbReference>
<reference evidence="2" key="1">
    <citation type="submission" date="2016-10" db="EMBL/GenBank/DDBJ databases">
        <authorList>
            <person name="Varghese N."/>
            <person name="Submissions S."/>
        </authorList>
    </citation>
    <scope>NUCLEOTIDE SEQUENCE [LARGE SCALE GENOMIC DNA]</scope>
    <source>
        <strain evidence="2">DSM 44654</strain>
    </source>
</reference>
<evidence type="ECO:0008006" key="3">
    <source>
        <dbReference type="Google" id="ProtNLM"/>
    </source>
</evidence>
<dbReference type="Proteomes" id="UP000198878">
    <property type="component" value="Unassembled WGS sequence"/>
</dbReference>
<organism evidence="1 2">
    <name type="scientific">Amycolatopsis pretoriensis</name>
    <dbReference type="NCBI Taxonomy" id="218821"/>
    <lineage>
        <taxon>Bacteria</taxon>
        <taxon>Bacillati</taxon>
        <taxon>Actinomycetota</taxon>
        <taxon>Actinomycetes</taxon>
        <taxon>Pseudonocardiales</taxon>
        <taxon>Pseudonocardiaceae</taxon>
        <taxon>Amycolatopsis</taxon>
    </lineage>
</organism>
<dbReference type="AlphaFoldDB" id="A0A1H5RF81"/>
<dbReference type="EMBL" id="FNUJ01000009">
    <property type="protein sequence ID" value="SEF36167.1"/>
    <property type="molecule type" value="Genomic_DNA"/>
</dbReference>
<protein>
    <recommendedName>
        <fullName evidence="3">SMI1/KNR4 family protein</fullName>
    </recommendedName>
</protein>
<keyword evidence="2" id="KW-1185">Reference proteome</keyword>
<evidence type="ECO:0000313" key="2">
    <source>
        <dbReference type="Proteomes" id="UP000198878"/>
    </source>
</evidence>
<gene>
    <name evidence="1" type="ORF">SAMN05421837_109324</name>
</gene>
<accession>A0A1H5RF81</accession>
<evidence type="ECO:0000313" key="1">
    <source>
        <dbReference type="EMBL" id="SEF36167.1"/>
    </source>
</evidence>